<dbReference type="InterPro" id="IPR011011">
    <property type="entry name" value="Znf_FYVE_PHD"/>
</dbReference>
<protein>
    <recommendedName>
        <fullName evidence="4">Zinc finger PHD-type domain-containing protein</fullName>
    </recommendedName>
</protein>
<gene>
    <name evidence="5" type="ORF">ZOSMA_342G00260</name>
</gene>
<dbReference type="InterPro" id="IPR019787">
    <property type="entry name" value="Znf_PHD-finger"/>
</dbReference>
<name>A0A0K9P7D8_ZOSMR</name>
<dbReference type="GO" id="GO:0008270">
    <property type="term" value="F:zinc ion binding"/>
    <property type="evidence" value="ECO:0007669"/>
    <property type="project" value="UniProtKB-KW"/>
</dbReference>
<organism evidence="5 6">
    <name type="scientific">Zostera marina</name>
    <name type="common">Eelgrass</name>
    <dbReference type="NCBI Taxonomy" id="29655"/>
    <lineage>
        <taxon>Eukaryota</taxon>
        <taxon>Viridiplantae</taxon>
        <taxon>Streptophyta</taxon>
        <taxon>Embryophyta</taxon>
        <taxon>Tracheophyta</taxon>
        <taxon>Spermatophyta</taxon>
        <taxon>Magnoliopsida</taxon>
        <taxon>Liliopsida</taxon>
        <taxon>Zosteraceae</taxon>
        <taxon>Zostera</taxon>
    </lineage>
</organism>
<proteinExistence type="predicted"/>
<feature type="domain" description="Zinc finger PHD-type" evidence="4">
    <location>
        <begin position="4"/>
        <end position="53"/>
    </location>
</feature>
<dbReference type="EMBL" id="LFYR01001082">
    <property type="protein sequence ID" value="KMZ64951.1"/>
    <property type="molecule type" value="Genomic_DNA"/>
</dbReference>
<dbReference type="InterPro" id="IPR019786">
    <property type="entry name" value="Zinc_finger_PHD-type_CS"/>
</dbReference>
<sequence length="337" mass="38449">MNTVCQVCGVGNNPEDLILCTICKNAAQHSYCCGFHKIPKKDENVVWSCEQCVPIIIRKIDPSSAPNATRTGTGTSSHRLDKSVTHRLLQKPRHLADYASMPYLTGYYGSLIEHADHPFTTSRTEWEHLTAQTESNLNAVAMDLSLRLVAVAKARIARRIGSKSNTKLEGLTQERNELAERVLHLEGKMKECHERMAAWQAAFEGLESQYTTLEIDHRNCMSNYKLLENSFNELKLAHGNCDGRYKTLLKEYADSEEVHRKRSATAAVEWKRMKIGCFHNGMKHEREMCNLVYPSLLNMIVPRSEAEWERWRKYGTPVKHPLIGALISEFPGHYYLD</sequence>
<evidence type="ECO:0000313" key="5">
    <source>
        <dbReference type="EMBL" id="KMZ64951.1"/>
    </source>
</evidence>
<evidence type="ECO:0000256" key="1">
    <source>
        <dbReference type="ARBA" id="ARBA00022723"/>
    </source>
</evidence>
<dbReference type="Pfam" id="PF00628">
    <property type="entry name" value="PHD"/>
    <property type="match status" value="1"/>
</dbReference>
<dbReference type="Gene3D" id="3.30.40.10">
    <property type="entry name" value="Zinc/RING finger domain, C3HC4 (zinc finger)"/>
    <property type="match status" value="1"/>
</dbReference>
<dbReference type="Proteomes" id="UP000036987">
    <property type="component" value="Unassembled WGS sequence"/>
</dbReference>
<dbReference type="SUPFAM" id="SSF57903">
    <property type="entry name" value="FYVE/PHD zinc finger"/>
    <property type="match status" value="1"/>
</dbReference>
<dbReference type="AlphaFoldDB" id="A0A0K9P7D8"/>
<keyword evidence="3" id="KW-0862">Zinc</keyword>
<dbReference type="OrthoDB" id="1932206at2759"/>
<dbReference type="STRING" id="29655.A0A0K9P7D8"/>
<accession>A0A0K9P7D8</accession>
<dbReference type="InterPro" id="IPR013083">
    <property type="entry name" value="Znf_RING/FYVE/PHD"/>
</dbReference>
<keyword evidence="1" id="KW-0479">Metal-binding</keyword>
<reference evidence="6" key="1">
    <citation type="journal article" date="2016" name="Nature">
        <title>The genome of the seagrass Zostera marina reveals angiosperm adaptation to the sea.</title>
        <authorList>
            <person name="Olsen J.L."/>
            <person name="Rouze P."/>
            <person name="Verhelst B."/>
            <person name="Lin Y.-C."/>
            <person name="Bayer T."/>
            <person name="Collen J."/>
            <person name="Dattolo E."/>
            <person name="De Paoli E."/>
            <person name="Dittami S."/>
            <person name="Maumus F."/>
            <person name="Michel G."/>
            <person name="Kersting A."/>
            <person name="Lauritano C."/>
            <person name="Lohaus R."/>
            <person name="Toepel M."/>
            <person name="Tonon T."/>
            <person name="Vanneste K."/>
            <person name="Amirebrahimi M."/>
            <person name="Brakel J."/>
            <person name="Bostroem C."/>
            <person name="Chovatia M."/>
            <person name="Grimwood J."/>
            <person name="Jenkins J.W."/>
            <person name="Jueterbock A."/>
            <person name="Mraz A."/>
            <person name="Stam W.T."/>
            <person name="Tice H."/>
            <person name="Bornberg-Bauer E."/>
            <person name="Green P.J."/>
            <person name="Pearson G.A."/>
            <person name="Procaccini G."/>
            <person name="Duarte C.M."/>
            <person name="Schmutz J."/>
            <person name="Reusch T.B.H."/>
            <person name="Van de Peer Y."/>
        </authorList>
    </citation>
    <scope>NUCLEOTIDE SEQUENCE [LARGE SCALE GENOMIC DNA]</scope>
    <source>
        <strain evidence="6">cv. Finnish</strain>
    </source>
</reference>
<keyword evidence="2" id="KW-0863">Zinc-finger</keyword>
<evidence type="ECO:0000313" key="6">
    <source>
        <dbReference type="Proteomes" id="UP000036987"/>
    </source>
</evidence>
<evidence type="ECO:0000256" key="2">
    <source>
        <dbReference type="ARBA" id="ARBA00022771"/>
    </source>
</evidence>
<evidence type="ECO:0000259" key="4">
    <source>
        <dbReference type="SMART" id="SM00249"/>
    </source>
</evidence>
<evidence type="ECO:0000256" key="3">
    <source>
        <dbReference type="ARBA" id="ARBA00022833"/>
    </source>
</evidence>
<keyword evidence="6" id="KW-1185">Reference proteome</keyword>
<dbReference type="InterPro" id="IPR001965">
    <property type="entry name" value="Znf_PHD"/>
</dbReference>
<dbReference type="PROSITE" id="PS01359">
    <property type="entry name" value="ZF_PHD_1"/>
    <property type="match status" value="1"/>
</dbReference>
<dbReference type="SMART" id="SM00249">
    <property type="entry name" value="PHD"/>
    <property type="match status" value="1"/>
</dbReference>
<comment type="caution">
    <text evidence="5">The sequence shown here is derived from an EMBL/GenBank/DDBJ whole genome shotgun (WGS) entry which is preliminary data.</text>
</comment>